<organism evidence="2 3">
    <name type="scientific">Aphanomyces astaci</name>
    <name type="common">Crayfish plague agent</name>
    <dbReference type="NCBI Taxonomy" id="112090"/>
    <lineage>
        <taxon>Eukaryota</taxon>
        <taxon>Sar</taxon>
        <taxon>Stramenopiles</taxon>
        <taxon>Oomycota</taxon>
        <taxon>Saprolegniomycetes</taxon>
        <taxon>Saprolegniales</taxon>
        <taxon>Verrucalvaceae</taxon>
        <taxon>Aphanomyces</taxon>
    </lineage>
</organism>
<reference evidence="2 3" key="1">
    <citation type="submission" date="2018-08" db="EMBL/GenBank/DDBJ databases">
        <title>Aphanomyces genome sequencing and annotation.</title>
        <authorList>
            <person name="Minardi D."/>
            <person name="Oidtmann B."/>
            <person name="Van Der Giezen M."/>
            <person name="Studholme D.J."/>
        </authorList>
    </citation>
    <scope>NUCLEOTIDE SEQUENCE [LARGE SCALE GENOMIC DNA]</scope>
    <source>
        <strain evidence="2 3">D2</strain>
    </source>
</reference>
<dbReference type="AlphaFoldDB" id="A0A397EA91"/>
<gene>
    <name evidence="2" type="ORF">DYB30_006091</name>
</gene>
<proteinExistence type="predicted"/>
<protein>
    <submittedName>
        <fullName evidence="2">Uncharacterized protein</fullName>
    </submittedName>
</protein>
<feature type="region of interest" description="Disordered" evidence="1">
    <location>
        <begin position="197"/>
        <end position="222"/>
    </location>
</feature>
<name>A0A397EA91_APHAT</name>
<dbReference type="EMBL" id="QUTD01002237">
    <property type="protein sequence ID" value="RHY76455.1"/>
    <property type="molecule type" value="Genomic_DNA"/>
</dbReference>
<evidence type="ECO:0000313" key="2">
    <source>
        <dbReference type="EMBL" id="RHY76455.1"/>
    </source>
</evidence>
<dbReference type="VEuPathDB" id="FungiDB:H257_03312"/>
<sequence length="222" mass="23710">MQYAWACRNRDPINVSQAGIIMQQLFLTDGVGVGGPDRSAIKTLATVTMPYDSADTAPTVSTTPAEDVAHKALRTIIDIRRVEWIVNDGTFAAEVHVVPGLADQLLLGSDFMDKHHMMMLWYGPSATAACAVRRATLTRRVKLPAMCGGLTRIQVAAPDGTDVLCTPFPGDGRAHTLMDATAATVNAGTITVPAINTTGSTQRSREREAVGLRTPLSHELTA</sequence>
<evidence type="ECO:0000313" key="3">
    <source>
        <dbReference type="Proteomes" id="UP000266643"/>
    </source>
</evidence>
<dbReference type="Proteomes" id="UP000266643">
    <property type="component" value="Unassembled WGS sequence"/>
</dbReference>
<accession>A0A397EA91</accession>
<evidence type="ECO:0000256" key="1">
    <source>
        <dbReference type="SAM" id="MobiDB-lite"/>
    </source>
</evidence>
<comment type="caution">
    <text evidence="2">The sequence shown here is derived from an EMBL/GenBank/DDBJ whole genome shotgun (WGS) entry which is preliminary data.</text>
</comment>